<sequence length="453" mass="50810">MPRRASTASRVDVAFFDPEGVKHLNRTLTRMSTVNDVSRPESTTSEETLTTEGPFNFEKTLKGLVKKRDEAHILSRELGVVFEDLRVQGLGSSASYQPTLGSILNPMSIVRKITTMRNPPLRDILTGFEGVVRPGEMLLVLGRPGSGCTTFLKTLANHRDEYYSVQGEVHYDSLSHQEIAKHYRGDVQYCPEDDVHFPTLTVKQTLDFAAKTRVPHARVDPSKSQYVNKMTEILSTIFGLKHVQSTPVGDNAIRGVSGGEKKRVSIAEALATRSRVHCWDNSTRGLDSSTALEFGRALRIATDLDHRSTIVSIYQAGETLYELFDKVCVIYEGQMAYFGPADQARQYFIDMGYEPANRQTTPDFLVAVTDPNGRNPRPDFGPMPRTASEFADHFMHSSVAQLNREDIDLYKEAYVGMPERANAYKKSVRAEHASTAKKKSFVSLYFKFFLRMA</sequence>
<reference evidence="3" key="1">
    <citation type="submission" date="2020-07" db="EMBL/GenBank/DDBJ databases">
        <authorList>
            <person name="Nieuwenhuis M."/>
            <person name="Van De Peppel L.J.J."/>
        </authorList>
    </citation>
    <scope>NUCLEOTIDE SEQUENCE</scope>
    <source>
        <strain evidence="3">AP01</strain>
        <tissue evidence="3">Mycelium</tissue>
    </source>
</reference>
<dbReference type="InterPro" id="IPR027417">
    <property type="entry name" value="P-loop_NTPase"/>
</dbReference>
<feature type="domain" description="ABC transporter" evidence="2">
    <location>
        <begin position="110"/>
        <end position="357"/>
    </location>
</feature>
<dbReference type="SUPFAM" id="SSF52540">
    <property type="entry name" value="P-loop containing nucleoside triphosphate hydrolases"/>
    <property type="match status" value="1"/>
</dbReference>
<protein>
    <recommendedName>
        <fullName evidence="2">ABC transporter domain-containing protein</fullName>
    </recommendedName>
</protein>
<dbReference type="PROSITE" id="PS50893">
    <property type="entry name" value="ABC_TRANSPORTER_2"/>
    <property type="match status" value="1"/>
</dbReference>
<name>A0A9P7G790_9AGAR</name>
<dbReference type="GO" id="GO:0005524">
    <property type="term" value="F:ATP binding"/>
    <property type="evidence" value="ECO:0007669"/>
    <property type="project" value="InterPro"/>
</dbReference>
<dbReference type="OrthoDB" id="245989at2759"/>
<dbReference type="InterPro" id="IPR003439">
    <property type="entry name" value="ABC_transporter-like_ATP-bd"/>
</dbReference>
<dbReference type="Pfam" id="PF14510">
    <property type="entry name" value="ABC_trans_N"/>
    <property type="match status" value="1"/>
</dbReference>
<dbReference type="InterPro" id="IPR029481">
    <property type="entry name" value="ABC_trans_N"/>
</dbReference>
<proteinExistence type="predicted"/>
<keyword evidence="4" id="KW-1185">Reference proteome</keyword>
<dbReference type="PROSITE" id="PS00211">
    <property type="entry name" value="ABC_TRANSPORTER_1"/>
    <property type="match status" value="1"/>
</dbReference>
<comment type="caution">
    <text evidence="3">The sequence shown here is derived from an EMBL/GenBank/DDBJ whole genome shotgun (WGS) entry which is preliminary data.</text>
</comment>
<accession>A0A9P7G790</accession>
<organism evidence="3 4">
    <name type="scientific">Asterophora parasitica</name>
    <dbReference type="NCBI Taxonomy" id="117018"/>
    <lineage>
        <taxon>Eukaryota</taxon>
        <taxon>Fungi</taxon>
        <taxon>Dikarya</taxon>
        <taxon>Basidiomycota</taxon>
        <taxon>Agaricomycotina</taxon>
        <taxon>Agaricomycetes</taxon>
        <taxon>Agaricomycetidae</taxon>
        <taxon>Agaricales</taxon>
        <taxon>Tricholomatineae</taxon>
        <taxon>Lyophyllaceae</taxon>
        <taxon>Asterophora</taxon>
    </lineage>
</organism>
<dbReference type="InterPro" id="IPR034001">
    <property type="entry name" value="ABCG_PDR_1"/>
</dbReference>
<gene>
    <name evidence="3" type="ORF">DXG03_008872</name>
</gene>
<evidence type="ECO:0000313" key="3">
    <source>
        <dbReference type="EMBL" id="KAG5644209.1"/>
    </source>
</evidence>
<dbReference type="InterPro" id="IPR017871">
    <property type="entry name" value="ABC_transporter-like_CS"/>
</dbReference>
<dbReference type="EMBL" id="JABCKV010000079">
    <property type="protein sequence ID" value="KAG5644209.1"/>
    <property type="molecule type" value="Genomic_DNA"/>
</dbReference>
<dbReference type="CDD" id="cd03233">
    <property type="entry name" value="ABCG_PDR_domain1"/>
    <property type="match status" value="1"/>
</dbReference>
<dbReference type="PANTHER" id="PTHR19241">
    <property type="entry name" value="ATP-BINDING CASSETTE TRANSPORTER"/>
    <property type="match status" value="1"/>
</dbReference>
<keyword evidence="1" id="KW-0813">Transport</keyword>
<evidence type="ECO:0000256" key="1">
    <source>
        <dbReference type="ARBA" id="ARBA00022448"/>
    </source>
</evidence>
<evidence type="ECO:0000313" key="4">
    <source>
        <dbReference type="Proteomes" id="UP000775547"/>
    </source>
</evidence>
<evidence type="ECO:0000259" key="2">
    <source>
        <dbReference type="PROSITE" id="PS50893"/>
    </source>
</evidence>
<dbReference type="Gene3D" id="3.40.50.300">
    <property type="entry name" value="P-loop containing nucleotide triphosphate hydrolases"/>
    <property type="match status" value="1"/>
</dbReference>
<dbReference type="AlphaFoldDB" id="A0A9P7G790"/>
<dbReference type="GO" id="GO:0016887">
    <property type="term" value="F:ATP hydrolysis activity"/>
    <property type="evidence" value="ECO:0007669"/>
    <property type="project" value="InterPro"/>
</dbReference>
<reference evidence="3" key="2">
    <citation type="submission" date="2021-10" db="EMBL/GenBank/DDBJ databases">
        <title>Phylogenomics reveals ancestral predisposition of the termite-cultivated fungus Termitomyces towards a domesticated lifestyle.</title>
        <authorList>
            <person name="Auxier B."/>
            <person name="Grum-Grzhimaylo A."/>
            <person name="Cardenas M.E."/>
            <person name="Lodge J.D."/>
            <person name="Laessoe T."/>
            <person name="Pedersen O."/>
            <person name="Smith M.E."/>
            <person name="Kuyper T.W."/>
            <person name="Franco-Molano E.A."/>
            <person name="Baroni T.J."/>
            <person name="Aanen D.K."/>
        </authorList>
    </citation>
    <scope>NUCLEOTIDE SEQUENCE</scope>
    <source>
        <strain evidence="3">AP01</strain>
        <tissue evidence="3">Mycelium</tissue>
    </source>
</reference>
<dbReference type="Proteomes" id="UP000775547">
    <property type="component" value="Unassembled WGS sequence"/>
</dbReference>
<dbReference type="Pfam" id="PF00005">
    <property type="entry name" value="ABC_tran"/>
    <property type="match status" value="1"/>
</dbReference>